<dbReference type="RefSeq" id="WP_379880580.1">
    <property type="nucleotide sequence ID" value="NZ_JBHPON010000001.1"/>
</dbReference>
<dbReference type="Pfam" id="PF03713">
    <property type="entry name" value="DUF305"/>
    <property type="match status" value="1"/>
</dbReference>
<accession>A0ABW1KQX8</accession>
<dbReference type="InterPro" id="IPR012347">
    <property type="entry name" value="Ferritin-like"/>
</dbReference>
<evidence type="ECO:0000256" key="1">
    <source>
        <dbReference type="SAM" id="MobiDB-lite"/>
    </source>
</evidence>
<proteinExistence type="predicted"/>
<dbReference type="InterPro" id="IPR005183">
    <property type="entry name" value="DUF305_CopM-like"/>
</dbReference>
<gene>
    <name evidence="3" type="ORF">ACFMB1_01060</name>
</gene>
<dbReference type="PANTHER" id="PTHR36933">
    <property type="entry name" value="SLL0788 PROTEIN"/>
    <property type="match status" value="1"/>
</dbReference>
<keyword evidence="4" id="KW-1185">Reference proteome</keyword>
<dbReference type="PANTHER" id="PTHR36933:SF1">
    <property type="entry name" value="SLL0788 PROTEIN"/>
    <property type="match status" value="1"/>
</dbReference>
<reference evidence="3 4" key="1">
    <citation type="submission" date="2024-09" db="EMBL/GenBank/DDBJ databases">
        <authorList>
            <person name="Zhang Z.-H."/>
        </authorList>
    </citation>
    <scope>NUCLEOTIDE SEQUENCE [LARGE SCALE GENOMIC DNA]</scope>
    <source>
        <strain evidence="3 4">HHTR114</strain>
    </source>
</reference>
<dbReference type="Gene3D" id="1.20.1260.10">
    <property type="match status" value="1"/>
</dbReference>
<evidence type="ECO:0000259" key="2">
    <source>
        <dbReference type="Pfam" id="PF03713"/>
    </source>
</evidence>
<feature type="compositionally biased region" description="Basic and acidic residues" evidence="1">
    <location>
        <begin position="218"/>
        <end position="228"/>
    </location>
</feature>
<dbReference type="Proteomes" id="UP001596116">
    <property type="component" value="Unassembled WGS sequence"/>
</dbReference>
<evidence type="ECO:0000313" key="4">
    <source>
        <dbReference type="Proteomes" id="UP001596116"/>
    </source>
</evidence>
<name>A0ABW1KQX8_9PROT</name>
<organism evidence="3 4">
    <name type="scientific">Hyphococcus aureus</name>
    <dbReference type="NCBI Taxonomy" id="2666033"/>
    <lineage>
        <taxon>Bacteria</taxon>
        <taxon>Pseudomonadati</taxon>
        <taxon>Pseudomonadota</taxon>
        <taxon>Alphaproteobacteria</taxon>
        <taxon>Parvularculales</taxon>
        <taxon>Parvularculaceae</taxon>
        <taxon>Hyphococcus</taxon>
    </lineage>
</organism>
<sequence>MSADDAVKIADTSYSADDVKFMQDMIPHHYQAVEMAELVKDRTNRQELIDAAGRINASQADEIAFMQGWLRERGETAPDPKAHSMHMSHKMMGMATPEQMKALAAAKGTDFDKMFLTLMITHHEGAVKMVDHLLLQPGSAYDPVLFDFVNEVKNGQTTEIERMNALLAGLSADARVGLKPGYHDAGEAINNMELVVALPKPPGFVDPKNPAGLPPELPAKEGEKKNAQDNDETEWGERSPLLSFSNTDMAFAGDVLVAGNYHGFNIYKLQADGAPELFSSIVCPGGQGDVSIVGDLLIMSVEQTRGRIDCGLQGVADDVSAERFRGLRIFDISDLARPVQVGQVQTCRGSHTHSVVSRPTGKGGKIIVYNSGTSSVRNEKELPGCIGAIPGDNRTALFRIDVIEIPVDDPSKARIIDSPAVFADPETGQLAGLWQGGDHGDDTQTTSQTNQCHDITVFPSQKIAAGACSGNGIIFDISNPLKPKRIDAVLDKGFAYWHSATFNNNGTKVLFTDEWGGGSRPRCRAADPKEWGADAIYDIEDGKLKFQSYYKLPAPQADQENCVAHNGSVVPVPGRDIFVQAWYQGGVSVMDFTDSVNPVEIAYFDRGPLHEKKLVLGGYWSTYWYRGKIYGTEIARGLDVLALTPSEFLTENEIAAAALADQGAIFNPQDQYPVTWPAEPVVARAYMDQLARDEALSDAVTGDLNEALDKADAALEKGGSDRAVASKLKSLAGKLGDGKRQAALSETLNGIASRLR</sequence>
<feature type="domain" description="DUF305" evidence="2">
    <location>
        <begin position="18"/>
        <end position="167"/>
    </location>
</feature>
<comment type="caution">
    <text evidence="3">The sequence shown here is derived from an EMBL/GenBank/DDBJ whole genome shotgun (WGS) entry which is preliminary data.</text>
</comment>
<dbReference type="EMBL" id="JBHPON010000001">
    <property type="protein sequence ID" value="MFC6034109.1"/>
    <property type="molecule type" value="Genomic_DNA"/>
</dbReference>
<feature type="region of interest" description="Disordered" evidence="1">
    <location>
        <begin position="205"/>
        <end position="237"/>
    </location>
</feature>
<evidence type="ECO:0000313" key="3">
    <source>
        <dbReference type="EMBL" id="MFC6034109.1"/>
    </source>
</evidence>
<dbReference type="SUPFAM" id="SSF75011">
    <property type="entry name" value="3-carboxy-cis,cis-mucoante lactonizing enzyme"/>
    <property type="match status" value="1"/>
</dbReference>
<protein>
    <submittedName>
        <fullName evidence="3">DUF305 domain-containing protein</fullName>
    </submittedName>
</protein>